<dbReference type="PROSITE" id="PS51679">
    <property type="entry name" value="SAM_MT_C5"/>
    <property type="match status" value="1"/>
</dbReference>
<dbReference type="Pfam" id="PF00145">
    <property type="entry name" value="DNA_methylase"/>
    <property type="match status" value="1"/>
</dbReference>
<feature type="active site" evidence="6">
    <location>
        <position position="77"/>
    </location>
</feature>
<dbReference type="InterPro" id="IPR018117">
    <property type="entry name" value="C5_DNA_meth_AS"/>
</dbReference>
<sequence length="170" mass="18428">MPILELCAGYSGLAVAVAVAVEAFTGDVTTVVAEVHPAACKIMAVRFPDPPNLGDARDIDWKQLRGKVDTVSCGFPCQDISDSGTREGITGERSGLWFTIAHAIRIIRPRHVYLENVSAIRNRGQAAVLTSLHTIGYDTSWTTLRASDIGAAHHRDRWFAYATPTHSAGR</sequence>
<dbReference type="SUPFAM" id="SSF53335">
    <property type="entry name" value="S-adenosyl-L-methionine-dependent methyltransferases"/>
    <property type="match status" value="1"/>
</dbReference>
<name>A0ABN2UB04_9ACTN</name>
<proteinExistence type="inferred from homology"/>
<dbReference type="InterPro" id="IPR029063">
    <property type="entry name" value="SAM-dependent_MTases_sf"/>
</dbReference>
<dbReference type="RefSeq" id="WP_344666653.1">
    <property type="nucleotide sequence ID" value="NZ_BAAAQN010000018.1"/>
</dbReference>
<comment type="similarity">
    <text evidence="6">Belongs to the class I-like SAM-binding methyltransferase superfamily. C5-methyltransferase family.</text>
</comment>
<evidence type="ECO:0000256" key="5">
    <source>
        <dbReference type="ARBA" id="ARBA00022747"/>
    </source>
</evidence>
<evidence type="ECO:0000256" key="3">
    <source>
        <dbReference type="ARBA" id="ARBA00022679"/>
    </source>
</evidence>
<protein>
    <recommendedName>
        <fullName evidence="1">DNA (cytosine-5-)-methyltransferase</fullName>
        <ecNumber evidence="1">2.1.1.37</ecNumber>
    </recommendedName>
</protein>
<evidence type="ECO:0000256" key="6">
    <source>
        <dbReference type="PROSITE-ProRule" id="PRU01016"/>
    </source>
</evidence>
<keyword evidence="8" id="KW-1185">Reference proteome</keyword>
<organism evidence="7 8">
    <name type="scientific">Catenulispora yoronensis</name>
    <dbReference type="NCBI Taxonomy" id="450799"/>
    <lineage>
        <taxon>Bacteria</taxon>
        <taxon>Bacillati</taxon>
        <taxon>Actinomycetota</taxon>
        <taxon>Actinomycetes</taxon>
        <taxon>Catenulisporales</taxon>
        <taxon>Catenulisporaceae</taxon>
        <taxon>Catenulispora</taxon>
    </lineage>
</organism>
<dbReference type="InterPro" id="IPR050750">
    <property type="entry name" value="C5-MTase"/>
</dbReference>
<evidence type="ECO:0000256" key="1">
    <source>
        <dbReference type="ARBA" id="ARBA00011975"/>
    </source>
</evidence>
<dbReference type="EMBL" id="BAAAQN010000018">
    <property type="protein sequence ID" value="GAA2031888.1"/>
    <property type="molecule type" value="Genomic_DNA"/>
</dbReference>
<evidence type="ECO:0000313" key="8">
    <source>
        <dbReference type="Proteomes" id="UP001500751"/>
    </source>
</evidence>
<dbReference type="PANTHER" id="PTHR46098:SF1">
    <property type="entry name" value="TRNA (CYTOSINE(38)-C(5))-METHYLTRANSFERASE"/>
    <property type="match status" value="1"/>
</dbReference>
<dbReference type="Proteomes" id="UP001500751">
    <property type="component" value="Unassembled WGS sequence"/>
</dbReference>
<dbReference type="PROSITE" id="PS00094">
    <property type="entry name" value="C5_MTASE_1"/>
    <property type="match status" value="1"/>
</dbReference>
<keyword evidence="3 6" id="KW-0808">Transferase</keyword>
<reference evidence="7 8" key="1">
    <citation type="journal article" date="2019" name="Int. J. Syst. Evol. Microbiol.">
        <title>The Global Catalogue of Microorganisms (GCM) 10K type strain sequencing project: providing services to taxonomists for standard genome sequencing and annotation.</title>
        <authorList>
            <consortium name="The Broad Institute Genomics Platform"/>
            <consortium name="The Broad Institute Genome Sequencing Center for Infectious Disease"/>
            <person name="Wu L."/>
            <person name="Ma J."/>
        </authorList>
    </citation>
    <scope>NUCLEOTIDE SEQUENCE [LARGE SCALE GENOMIC DNA]</scope>
    <source>
        <strain evidence="7 8">JCM 16014</strain>
    </source>
</reference>
<evidence type="ECO:0000256" key="4">
    <source>
        <dbReference type="ARBA" id="ARBA00022691"/>
    </source>
</evidence>
<keyword evidence="5" id="KW-0680">Restriction system</keyword>
<comment type="caution">
    <text evidence="7">The sequence shown here is derived from an EMBL/GenBank/DDBJ whole genome shotgun (WGS) entry which is preliminary data.</text>
</comment>
<evidence type="ECO:0000313" key="7">
    <source>
        <dbReference type="EMBL" id="GAA2031888.1"/>
    </source>
</evidence>
<dbReference type="PANTHER" id="PTHR46098">
    <property type="entry name" value="TRNA (CYTOSINE(38)-C(5))-METHYLTRANSFERASE"/>
    <property type="match status" value="1"/>
</dbReference>
<keyword evidence="4 6" id="KW-0949">S-adenosyl-L-methionine</keyword>
<gene>
    <name evidence="7" type="ORF">GCM10009839_34890</name>
</gene>
<accession>A0ABN2UB04</accession>
<keyword evidence="2 6" id="KW-0489">Methyltransferase</keyword>
<evidence type="ECO:0000256" key="2">
    <source>
        <dbReference type="ARBA" id="ARBA00022603"/>
    </source>
</evidence>
<dbReference type="InterPro" id="IPR001525">
    <property type="entry name" value="C5_MeTfrase"/>
</dbReference>
<dbReference type="Gene3D" id="3.40.50.150">
    <property type="entry name" value="Vaccinia Virus protein VP39"/>
    <property type="match status" value="1"/>
</dbReference>
<dbReference type="EC" id="2.1.1.37" evidence="1"/>